<proteinExistence type="predicted"/>
<comment type="caution">
    <text evidence="1">The sequence shown here is derived from an EMBL/GenBank/DDBJ whole genome shotgun (WGS) entry which is preliminary data.</text>
</comment>
<sequence length="125" mass="14635">MARVLRKRYYRMTSPLRIISVNRVILSVDQYFSGTKNGQYTVKSGSWVIWNLLKTWEEKEHSSAGVDGFGLIAWGMFNLWRHKIIYGESLPCIQKWKHYIGDGEYASAFEMPEVWDGLQGFDRHV</sequence>
<evidence type="ECO:0000313" key="2">
    <source>
        <dbReference type="EMBL" id="KAF2553850.1"/>
    </source>
</evidence>
<accession>A0A8S9FBW2</accession>
<dbReference type="Proteomes" id="UP000712281">
    <property type="component" value="Unassembled WGS sequence"/>
</dbReference>
<reference evidence="1" key="1">
    <citation type="submission" date="2019-12" db="EMBL/GenBank/DDBJ databases">
        <title>Genome sequencing and annotation of Brassica cretica.</title>
        <authorList>
            <person name="Studholme D.J."/>
            <person name="Sarris P.F."/>
        </authorList>
    </citation>
    <scope>NUCLEOTIDE SEQUENCE</scope>
    <source>
        <strain evidence="2">PFS-001/15</strain>
        <strain evidence="1">PFS-102/07</strain>
        <tissue evidence="1">Leaf</tissue>
    </source>
</reference>
<organism evidence="1">
    <name type="scientific">Brassica cretica</name>
    <name type="common">Mustard</name>
    <dbReference type="NCBI Taxonomy" id="69181"/>
    <lineage>
        <taxon>Eukaryota</taxon>
        <taxon>Viridiplantae</taxon>
        <taxon>Streptophyta</taxon>
        <taxon>Embryophyta</taxon>
        <taxon>Tracheophyta</taxon>
        <taxon>Spermatophyta</taxon>
        <taxon>Magnoliopsida</taxon>
        <taxon>eudicotyledons</taxon>
        <taxon>Gunneridae</taxon>
        <taxon>Pentapetalae</taxon>
        <taxon>rosids</taxon>
        <taxon>malvids</taxon>
        <taxon>Brassicales</taxon>
        <taxon>Brassicaceae</taxon>
        <taxon>Brassiceae</taxon>
        <taxon>Brassica</taxon>
    </lineage>
</organism>
<dbReference type="AlphaFoldDB" id="A0A8S9FBW2"/>
<gene>
    <name evidence="2" type="ORF">F2Q68_00035686</name>
    <name evidence="1" type="ORF">F2Q70_00031272</name>
</gene>
<evidence type="ECO:0000313" key="1">
    <source>
        <dbReference type="EMBL" id="KAF2530471.1"/>
    </source>
</evidence>
<dbReference type="EMBL" id="QGKY02002305">
    <property type="protein sequence ID" value="KAF2530471.1"/>
    <property type="molecule type" value="Genomic_DNA"/>
</dbReference>
<dbReference type="EMBL" id="QGKW02001988">
    <property type="protein sequence ID" value="KAF2553850.1"/>
    <property type="molecule type" value="Genomic_DNA"/>
</dbReference>
<name>A0A8S9FBW2_BRACR</name>
<protein>
    <submittedName>
        <fullName evidence="1">Uncharacterized protein</fullName>
    </submittedName>
</protein>